<keyword evidence="3" id="KW-0175">Coiled coil</keyword>
<dbReference type="SUPFAM" id="SSF55073">
    <property type="entry name" value="Nucleotide cyclase"/>
    <property type="match status" value="1"/>
</dbReference>
<dbReference type="Gene3D" id="3.30.70.270">
    <property type="match status" value="1"/>
</dbReference>
<dbReference type="InterPro" id="IPR029787">
    <property type="entry name" value="Nucleotide_cyclase"/>
</dbReference>
<comment type="caution">
    <text evidence="6">The sequence shown here is derived from an EMBL/GenBank/DDBJ whole genome shotgun (WGS) entry which is preliminary data.</text>
</comment>
<dbReference type="EC" id="2.7.7.65" evidence="1"/>
<dbReference type="SUPFAM" id="SSF63829">
    <property type="entry name" value="Calcium-dependent phosphotriesterase"/>
    <property type="match status" value="2"/>
</dbReference>
<evidence type="ECO:0000256" key="2">
    <source>
        <dbReference type="ARBA" id="ARBA00034247"/>
    </source>
</evidence>
<sequence length="1001" mass="114665">MIRVFVVLYLLIWNAYFACTHAKATEFWPLQQYDLRNWTVNDGLPQISVYDIVQDDNSYLWLATEKGVVRFDGEQFRTFNRSNTPLLENPRIQRLLWTNQQQMLIASSSALTLWQDDVFTAIELNQTESRRVTDMIQLPSGEVIVAAGQLYRLEQNSLHLWHTEINDVQKLLLWDQQLCVIKNNHLACLQGAQFQLHGMPIADNLQVNFATEYFGTIYVGTQEGLYKLAGDQWYAVTLPEQSAIQTMFTESNKTLWVGSDHALYRFVDGKFTEALDYTSNSPLNRIRSGFIDKHQRLWLGSQTSGLLRLHLNPALNLGSDHGFQEPFVWSISTAEQKLLIGTNEGLYQETAPQQFAPLSLQPQPDNMAIYTQWLNPKDSTLWLGTKAGLWRYRWPALTLLDTFDALAGIQVNGVMADSTGTIWIATQQGLWRYEQQQLTEVEEFADNRFAGIRYLYQSGPTLWIGTEKGLLRYHQGRFSAVAQETLANAFISFIGEMHDGKLMVGTFQHGLWIRHTDHWQQYSTPQGLPMDNVTYAEDTGKYLLWAGLQGVMNIERSSLLQPPLLFELIIDNTGFDTRNEFHRCCNGAGIGKGLGRGNSSYLPSVTGLIEIQHDLLHSPSRLTPPIIEQFFANDQLVSSPVVLSPQQLDWRIEFTVPHYERSAGMEFRYQLQGYDKEWKYARGLREARYTNLSGGNYLFLVEARHKGYPVWSTAATLPIVKQPFWFETWWFYILTICAVSMLIILSWKWRARTLLSRQKSLELQIANRTEELREANAQLQKANQQLLHASLRDALTGLHNRRYLEQTLPTLLVDARQKQMPLGVIIVDIDNFKAINDEFGHHIGDAVLIAMADILLRHSRMNDHVVRWGGEEFVILTENSSDLAALIERLFTTIRQAHWPHGKTVRCSAGVSCHPCDSDQYWSIDHTFELADKALYLVKKQGKDDWLWLQSKYPNEPQAAANLAQTDPQMLLQNPAITVIRSGSQKMAVQNRRSQSQQTPD</sequence>
<dbReference type="SMART" id="SM00267">
    <property type="entry name" value="GGDEF"/>
    <property type="match status" value="1"/>
</dbReference>
<dbReference type="InterPro" id="IPR015943">
    <property type="entry name" value="WD40/YVTN_repeat-like_dom_sf"/>
</dbReference>
<organism evidence="6 7">
    <name type="scientific">Pseudoalteromonas fenneropenaei</name>
    <dbReference type="NCBI Taxonomy" id="1737459"/>
    <lineage>
        <taxon>Bacteria</taxon>
        <taxon>Pseudomonadati</taxon>
        <taxon>Pseudomonadota</taxon>
        <taxon>Gammaproteobacteria</taxon>
        <taxon>Alteromonadales</taxon>
        <taxon>Pseudoalteromonadaceae</taxon>
        <taxon>Pseudoalteromonas</taxon>
    </lineage>
</organism>
<dbReference type="PROSITE" id="PS50887">
    <property type="entry name" value="GGDEF"/>
    <property type="match status" value="1"/>
</dbReference>
<dbReference type="CDD" id="cd01949">
    <property type="entry name" value="GGDEF"/>
    <property type="match status" value="1"/>
</dbReference>
<dbReference type="PANTHER" id="PTHR45138:SF9">
    <property type="entry name" value="DIGUANYLATE CYCLASE DGCM-RELATED"/>
    <property type="match status" value="1"/>
</dbReference>
<keyword evidence="7" id="KW-1185">Reference proteome</keyword>
<evidence type="ECO:0000313" key="6">
    <source>
        <dbReference type="EMBL" id="MFC3032644.1"/>
    </source>
</evidence>
<comment type="catalytic activity">
    <reaction evidence="2">
        <text>2 GTP = 3',3'-c-di-GMP + 2 diphosphate</text>
        <dbReference type="Rhea" id="RHEA:24898"/>
        <dbReference type="ChEBI" id="CHEBI:33019"/>
        <dbReference type="ChEBI" id="CHEBI:37565"/>
        <dbReference type="ChEBI" id="CHEBI:58805"/>
        <dbReference type="EC" id="2.7.7.65"/>
    </reaction>
</comment>
<evidence type="ECO:0000256" key="1">
    <source>
        <dbReference type="ARBA" id="ARBA00012528"/>
    </source>
</evidence>
<keyword evidence="6" id="KW-0548">Nucleotidyltransferase</keyword>
<dbReference type="InterPro" id="IPR013783">
    <property type="entry name" value="Ig-like_fold"/>
</dbReference>
<keyword evidence="4" id="KW-0472">Membrane</keyword>
<dbReference type="PANTHER" id="PTHR45138">
    <property type="entry name" value="REGULATORY COMPONENTS OF SENSORY TRANSDUCTION SYSTEM"/>
    <property type="match status" value="1"/>
</dbReference>
<name>A0ABV7CJ68_9GAMM</name>
<evidence type="ECO:0000256" key="3">
    <source>
        <dbReference type="SAM" id="Coils"/>
    </source>
</evidence>
<feature type="coiled-coil region" evidence="3">
    <location>
        <begin position="758"/>
        <end position="792"/>
    </location>
</feature>
<dbReference type="Gene3D" id="2.130.10.10">
    <property type="entry name" value="YVTN repeat-like/Quinoprotein amine dehydrogenase"/>
    <property type="match status" value="3"/>
</dbReference>
<keyword evidence="4" id="KW-0812">Transmembrane</keyword>
<dbReference type="Gene3D" id="2.60.40.10">
    <property type="entry name" value="Immunoglobulins"/>
    <property type="match status" value="1"/>
</dbReference>
<evidence type="ECO:0000256" key="4">
    <source>
        <dbReference type="SAM" id="Phobius"/>
    </source>
</evidence>
<evidence type="ECO:0000259" key="5">
    <source>
        <dbReference type="PROSITE" id="PS50887"/>
    </source>
</evidence>
<dbReference type="InterPro" id="IPR043128">
    <property type="entry name" value="Rev_trsase/Diguanyl_cyclase"/>
</dbReference>
<dbReference type="InterPro" id="IPR050469">
    <property type="entry name" value="Diguanylate_Cyclase"/>
</dbReference>
<dbReference type="GO" id="GO:0052621">
    <property type="term" value="F:diguanylate cyclase activity"/>
    <property type="evidence" value="ECO:0007669"/>
    <property type="project" value="UniProtKB-EC"/>
</dbReference>
<reference evidence="7" key="1">
    <citation type="journal article" date="2019" name="Int. J. Syst. Evol. Microbiol.">
        <title>The Global Catalogue of Microorganisms (GCM) 10K type strain sequencing project: providing services to taxonomists for standard genome sequencing and annotation.</title>
        <authorList>
            <consortium name="The Broad Institute Genomics Platform"/>
            <consortium name="The Broad Institute Genome Sequencing Center for Infectious Disease"/>
            <person name="Wu L."/>
            <person name="Ma J."/>
        </authorList>
    </citation>
    <scope>NUCLEOTIDE SEQUENCE [LARGE SCALE GENOMIC DNA]</scope>
    <source>
        <strain evidence="7">KCTC 42730</strain>
    </source>
</reference>
<feature type="transmembrane region" description="Helical" evidence="4">
    <location>
        <begin position="729"/>
        <end position="749"/>
    </location>
</feature>
<dbReference type="NCBIfam" id="TIGR00254">
    <property type="entry name" value="GGDEF"/>
    <property type="match status" value="1"/>
</dbReference>
<dbReference type="EMBL" id="JBHRSD010000014">
    <property type="protein sequence ID" value="MFC3032644.1"/>
    <property type="molecule type" value="Genomic_DNA"/>
</dbReference>
<dbReference type="InterPro" id="IPR011123">
    <property type="entry name" value="Y_Y_Y"/>
</dbReference>
<gene>
    <name evidence="6" type="ORF">ACFOEE_08940</name>
</gene>
<dbReference type="Pfam" id="PF00990">
    <property type="entry name" value="GGDEF"/>
    <property type="match status" value="1"/>
</dbReference>
<accession>A0ABV7CJ68</accession>
<evidence type="ECO:0000313" key="7">
    <source>
        <dbReference type="Proteomes" id="UP001595453"/>
    </source>
</evidence>
<dbReference type="InterPro" id="IPR000160">
    <property type="entry name" value="GGDEF_dom"/>
</dbReference>
<proteinExistence type="predicted"/>
<keyword evidence="6" id="KW-0808">Transferase</keyword>
<protein>
    <recommendedName>
        <fullName evidence="1">diguanylate cyclase</fullName>
        <ecNumber evidence="1">2.7.7.65</ecNumber>
    </recommendedName>
</protein>
<dbReference type="Proteomes" id="UP001595453">
    <property type="component" value="Unassembled WGS sequence"/>
</dbReference>
<feature type="domain" description="GGDEF" evidence="5">
    <location>
        <begin position="820"/>
        <end position="951"/>
    </location>
</feature>
<dbReference type="RefSeq" id="WP_377123349.1">
    <property type="nucleotide sequence ID" value="NZ_JBHRSD010000014.1"/>
</dbReference>
<keyword evidence="4" id="KW-1133">Transmembrane helix</keyword>
<dbReference type="Pfam" id="PF07495">
    <property type="entry name" value="Y_Y_Y"/>
    <property type="match status" value="1"/>
</dbReference>